<dbReference type="EMBL" id="BJMH01000011">
    <property type="protein sequence ID" value="GEB33036.1"/>
    <property type="molecule type" value="Genomic_DNA"/>
</dbReference>
<dbReference type="Gene3D" id="1.50.10.20">
    <property type="match status" value="2"/>
</dbReference>
<gene>
    <name evidence="7" type="ORF">BPA01_26160</name>
</gene>
<dbReference type="NCBIfam" id="TIGR01507">
    <property type="entry name" value="hopene_cyclase"/>
    <property type="match status" value="1"/>
</dbReference>
<dbReference type="NCBIfam" id="TIGR01787">
    <property type="entry name" value="squalene_cyclas"/>
    <property type="match status" value="1"/>
</dbReference>
<comment type="similarity">
    <text evidence="2">Belongs to the terpene cyclase/mutase family.</text>
</comment>
<organism evidence="7 8">
    <name type="scientific">Brevibacillus parabrevis</name>
    <dbReference type="NCBI Taxonomy" id="54914"/>
    <lineage>
        <taxon>Bacteria</taxon>
        <taxon>Bacillati</taxon>
        <taxon>Bacillota</taxon>
        <taxon>Bacilli</taxon>
        <taxon>Bacillales</taxon>
        <taxon>Paenibacillaceae</taxon>
        <taxon>Brevibacillus</taxon>
    </lineage>
</organism>
<dbReference type="InterPro" id="IPR002365">
    <property type="entry name" value="Terpene_synthase_CS"/>
</dbReference>
<proteinExistence type="inferred from homology"/>
<evidence type="ECO:0000259" key="6">
    <source>
        <dbReference type="Pfam" id="PF13249"/>
    </source>
</evidence>
<keyword evidence="8" id="KW-1185">Reference proteome</keyword>
<dbReference type="PANTHER" id="PTHR11764">
    <property type="entry name" value="TERPENE CYCLASE/MUTASE FAMILY MEMBER"/>
    <property type="match status" value="1"/>
</dbReference>
<protein>
    <submittedName>
        <fullName evidence="7">Squalene--hopene cyclase</fullName>
    </submittedName>
</protein>
<evidence type="ECO:0000256" key="1">
    <source>
        <dbReference type="ARBA" id="ARBA00004999"/>
    </source>
</evidence>
<dbReference type="InterPro" id="IPR008930">
    <property type="entry name" value="Terpenoid_cyclase/PrenylTrfase"/>
</dbReference>
<dbReference type="STRING" id="54914.AV540_22625"/>
<evidence type="ECO:0000256" key="3">
    <source>
        <dbReference type="ARBA" id="ARBA00022737"/>
    </source>
</evidence>
<dbReference type="RefSeq" id="WP_167470320.1">
    <property type="nucleotide sequence ID" value="NZ_BJMH01000011.1"/>
</dbReference>
<accession>A0A4Y3PM47</accession>
<dbReference type="SFLD" id="SFLDG01016">
    <property type="entry name" value="Prenyltransferase_Like_2"/>
    <property type="match status" value="1"/>
</dbReference>
<dbReference type="Pfam" id="PF13249">
    <property type="entry name" value="SQHop_cyclase_N"/>
    <property type="match status" value="1"/>
</dbReference>
<evidence type="ECO:0000259" key="5">
    <source>
        <dbReference type="Pfam" id="PF13243"/>
    </source>
</evidence>
<keyword evidence="3" id="KW-0677">Repeat</keyword>
<dbReference type="GO" id="GO:0005811">
    <property type="term" value="C:lipid droplet"/>
    <property type="evidence" value="ECO:0007669"/>
    <property type="project" value="InterPro"/>
</dbReference>
<dbReference type="GO" id="GO:0016866">
    <property type="term" value="F:intramolecular transferase activity"/>
    <property type="evidence" value="ECO:0007669"/>
    <property type="project" value="InterPro"/>
</dbReference>
<evidence type="ECO:0000256" key="4">
    <source>
        <dbReference type="ARBA" id="ARBA00023235"/>
    </source>
</evidence>
<comment type="caution">
    <text evidence="7">The sequence shown here is derived from an EMBL/GenBank/DDBJ whole genome shotgun (WGS) entry which is preliminary data.</text>
</comment>
<evidence type="ECO:0000313" key="7">
    <source>
        <dbReference type="EMBL" id="GEB33036.1"/>
    </source>
</evidence>
<dbReference type="Pfam" id="PF13243">
    <property type="entry name" value="SQHop_cyclase_C"/>
    <property type="match status" value="1"/>
</dbReference>
<dbReference type="SUPFAM" id="SSF48239">
    <property type="entry name" value="Terpenoid cyclases/Protein prenyltransferases"/>
    <property type="match status" value="2"/>
</dbReference>
<dbReference type="InterPro" id="IPR006400">
    <property type="entry name" value="Hopene-cyclase"/>
</dbReference>
<dbReference type="InterPro" id="IPR018333">
    <property type="entry name" value="Squalene_cyclase"/>
</dbReference>
<dbReference type="UniPathway" id="UPA00337"/>
<dbReference type="PROSITE" id="PS01074">
    <property type="entry name" value="TERPENE_SYNTHASES"/>
    <property type="match status" value="1"/>
</dbReference>
<dbReference type="InterPro" id="IPR032696">
    <property type="entry name" value="SQ_cyclase_C"/>
</dbReference>
<dbReference type="AlphaFoldDB" id="A0A4Y3PM47"/>
<evidence type="ECO:0000313" key="8">
    <source>
        <dbReference type="Proteomes" id="UP000316882"/>
    </source>
</evidence>
<feature type="domain" description="Squalene cyclase C-terminal" evidence="5">
    <location>
        <begin position="310"/>
        <end position="625"/>
    </location>
</feature>
<feature type="domain" description="Squalene cyclase N-terminal" evidence="6">
    <location>
        <begin position="8"/>
        <end position="299"/>
    </location>
</feature>
<keyword evidence="4" id="KW-0413">Isomerase</keyword>
<comment type="pathway">
    <text evidence="1">Secondary metabolite biosynthesis; hopanoid biosynthesis.</text>
</comment>
<name>A0A4Y3PM47_BREPA</name>
<dbReference type="GO" id="GO:0016104">
    <property type="term" value="P:triterpenoid biosynthetic process"/>
    <property type="evidence" value="ECO:0007669"/>
    <property type="project" value="InterPro"/>
</dbReference>
<sequence>MLQVRQEINRIQSLLLSQQKQDGSWRFCLESSPTTDAHMIILLRTLGIDDERLIDGLATRIAALQQENGAWKLYPDEAEGNLSTTLDCYYALLFSRRYQKNDPRLVPAREFIRAKGGLTEANLLTKFAAALTGQYKWPAHFLVPVEIALLPPSSPVSFYDFVGYARVHLAPMMIVADRKFAKGTADTPDLSDLYVTSPISPGLYPHRLLDRFARGGQPFLASIHEHVMRLPLLPGLLHELSLRRLEQFMLARVEADGTLYNYSTSTFFMVFALLARGYSPRDPHIAKAVVGLRDSVCQTPEGSHLQLATSAVWDTSLLAHALQQSGLSANHPAIASANRYLLAKQQHTYGDWKIRNPAGHPGGWGFSDFNTLNPDIDDTTAALRALRAQSRLDKTTAAAWKRGLDWILSMQNDDGGWPAFEKNTDSALIRNLPIEGSDTVSTDPSSADLTGRTLEFLGRYAGYKESDAPVQKAVRWLLTHQEADGSWYGRWGIAYVYGTWAAITGLAAVGVTSTHPAVQKAVAWLLGTQNADGGWGESCHSDEKKTYVALGASTPSQTAWALDALIAVSPEPTPPILRGIDFLSRQSQATSWSVTYPTGGGRPGGTYFAYHSYRFIWPLLALGHFEHKYGSSR</sequence>
<dbReference type="InterPro" id="IPR032697">
    <property type="entry name" value="SQ_cyclase_N"/>
</dbReference>
<reference evidence="7 8" key="1">
    <citation type="submission" date="2019-06" db="EMBL/GenBank/DDBJ databases">
        <title>Whole genome shotgun sequence of Brevibacillus parabrevis NBRC 12334.</title>
        <authorList>
            <person name="Hosoyama A."/>
            <person name="Uohara A."/>
            <person name="Ohji S."/>
            <person name="Ichikawa N."/>
        </authorList>
    </citation>
    <scope>NUCLEOTIDE SEQUENCE [LARGE SCALE GENOMIC DNA]</scope>
    <source>
        <strain evidence="7 8">NBRC 12334</strain>
    </source>
</reference>
<evidence type="ECO:0000256" key="2">
    <source>
        <dbReference type="ARBA" id="ARBA00009755"/>
    </source>
</evidence>
<dbReference type="PANTHER" id="PTHR11764:SF20">
    <property type="entry name" value="LANOSTEROL SYNTHASE"/>
    <property type="match status" value="1"/>
</dbReference>
<dbReference type="Proteomes" id="UP000316882">
    <property type="component" value="Unassembled WGS sequence"/>
</dbReference>